<dbReference type="InterPro" id="IPR054246">
    <property type="entry name" value="DUF6973"/>
</dbReference>
<feature type="domain" description="DUF6973" evidence="2">
    <location>
        <begin position="42"/>
        <end position="131"/>
    </location>
</feature>
<dbReference type="eggNOG" id="ENOG502S2Q1">
    <property type="taxonomic scope" value="Eukaryota"/>
</dbReference>
<evidence type="ECO:0000313" key="4">
    <source>
        <dbReference type="Proteomes" id="UP000018144"/>
    </source>
</evidence>
<evidence type="ECO:0000313" key="3">
    <source>
        <dbReference type="EMBL" id="CCX33658.1"/>
    </source>
</evidence>
<protein>
    <recommendedName>
        <fullName evidence="2">DUF6973 domain-containing protein</fullName>
    </recommendedName>
</protein>
<dbReference type="OrthoDB" id="9991842at2759"/>
<proteinExistence type="predicted"/>
<feature type="signal peptide" evidence="1">
    <location>
        <begin position="1"/>
        <end position="19"/>
    </location>
</feature>
<keyword evidence="4" id="KW-1185">Reference proteome</keyword>
<sequence length="152" mass="16838">MQLPLFLTALLLCSSGAFASTIEKRQNNAELAYCIKPINIPKCISARNHANEATLQAQRAYTPDQLHNGRGDAFRHCYWNARMTIDMGGAQAKIFGDLHEMVPGQPQNERNMDLANNAMGVIVGQQTGSRGYEWARQVCMNLANTGRLTTLK</sequence>
<gene>
    <name evidence="3" type="ORF">PCON_01596</name>
</gene>
<evidence type="ECO:0000256" key="1">
    <source>
        <dbReference type="SAM" id="SignalP"/>
    </source>
</evidence>
<evidence type="ECO:0000259" key="2">
    <source>
        <dbReference type="Pfam" id="PF22322"/>
    </source>
</evidence>
<organism evidence="3 4">
    <name type="scientific">Pyronema omphalodes (strain CBS 100304)</name>
    <name type="common">Pyronema confluens</name>
    <dbReference type="NCBI Taxonomy" id="1076935"/>
    <lineage>
        <taxon>Eukaryota</taxon>
        <taxon>Fungi</taxon>
        <taxon>Dikarya</taxon>
        <taxon>Ascomycota</taxon>
        <taxon>Pezizomycotina</taxon>
        <taxon>Pezizomycetes</taxon>
        <taxon>Pezizales</taxon>
        <taxon>Pyronemataceae</taxon>
        <taxon>Pyronema</taxon>
    </lineage>
</organism>
<keyword evidence="1" id="KW-0732">Signal</keyword>
<dbReference type="OMA" id="CKNAANS"/>
<name>U4LNX6_PYROM</name>
<feature type="chain" id="PRO_5004651770" description="DUF6973 domain-containing protein" evidence="1">
    <location>
        <begin position="20"/>
        <end position="152"/>
    </location>
</feature>
<dbReference type="Pfam" id="PF22322">
    <property type="entry name" value="DUF6973"/>
    <property type="match status" value="1"/>
</dbReference>
<dbReference type="Proteomes" id="UP000018144">
    <property type="component" value="Unassembled WGS sequence"/>
</dbReference>
<dbReference type="AlphaFoldDB" id="U4LNX6"/>
<accession>U4LNX6</accession>
<reference evidence="3 4" key="1">
    <citation type="journal article" date="2013" name="PLoS Genet.">
        <title>The genome and development-dependent transcriptomes of Pyronema confluens: a window into fungal evolution.</title>
        <authorList>
            <person name="Traeger S."/>
            <person name="Altegoer F."/>
            <person name="Freitag M."/>
            <person name="Gabaldon T."/>
            <person name="Kempken F."/>
            <person name="Kumar A."/>
            <person name="Marcet-Houben M."/>
            <person name="Poggeler S."/>
            <person name="Stajich J.E."/>
            <person name="Nowrousian M."/>
        </authorList>
    </citation>
    <scope>NUCLEOTIDE SEQUENCE [LARGE SCALE GENOMIC DNA]</scope>
    <source>
        <strain evidence="4">CBS 100304</strain>
        <tissue evidence="3">Vegetative mycelium</tissue>
    </source>
</reference>
<dbReference type="EMBL" id="HF936162">
    <property type="protein sequence ID" value="CCX33658.1"/>
    <property type="molecule type" value="Genomic_DNA"/>
</dbReference>